<accession>A0A816M4W6</accession>
<sequence length="65" mass="7504">MATPSTIVFTQLKHYQTKPLQIYVNQGRSAFEVESRRDPPQQQEGIKEGIYLSRLRAIRTELKGV</sequence>
<evidence type="ECO:0000313" key="1">
    <source>
        <dbReference type="EMBL" id="CAF1975304.1"/>
    </source>
</evidence>
<proteinExistence type="predicted"/>
<gene>
    <name evidence="1" type="ORF">DARMORV10_C07P19170.1</name>
</gene>
<dbReference type="AlphaFoldDB" id="A0A816M4W6"/>
<dbReference type="EMBL" id="HG994371">
    <property type="protein sequence ID" value="CAF1975304.1"/>
    <property type="molecule type" value="Genomic_DNA"/>
</dbReference>
<dbReference type="Proteomes" id="UP001295469">
    <property type="component" value="Chromosome C07"/>
</dbReference>
<organism evidence="1">
    <name type="scientific">Brassica napus</name>
    <name type="common">Rape</name>
    <dbReference type="NCBI Taxonomy" id="3708"/>
    <lineage>
        <taxon>Eukaryota</taxon>
        <taxon>Viridiplantae</taxon>
        <taxon>Streptophyta</taxon>
        <taxon>Embryophyta</taxon>
        <taxon>Tracheophyta</taxon>
        <taxon>Spermatophyta</taxon>
        <taxon>Magnoliopsida</taxon>
        <taxon>eudicotyledons</taxon>
        <taxon>Gunneridae</taxon>
        <taxon>Pentapetalae</taxon>
        <taxon>rosids</taxon>
        <taxon>malvids</taxon>
        <taxon>Brassicales</taxon>
        <taxon>Brassicaceae</taxon>
        <taxon>Brassiceae</taxon>
        <taxon>Brassica</taxon>
    </lineage>
</organism>
<reference evidence="1" key="1">
    <citation type="submission" date="2021-01" db="EMBL/GenBank/DDBJ databases">
        <authorList>
            <consortium name="Genoscope - CEA"/>
            <person name="William W."/>
        </authorList>
    </citation>
    <scope>NUCLEOTIDE SEQUENCE</scope>
</reference>
<protein>
    <submittedName>
        <fullName evidence="1">(rape) hypothetical protein</fullName>
    </submittedName>
</protein>
<name>A0A816M4W6_BRANA</name>